<dbReference type="InterPro" id="IPR035979">
    <property type="entry name" value="RBD_domain_sf"/>
</dbReference>
<proteinExistence type="predicted"/>
<keyword evidence="8" id="KW-1185">Reference proteome</keyword>
<feature type="compositionally biased region" description="Basic and acidic residues" evidence="5">
    <location>
        <begin position="825"/>
        <end position="837"/>
    </location>
</feature>
<feature type="compositionally biased region" description="Basic and acidic residues" evidence="5">
    <location>
        <begin position="1"/>
        <end position="13"/>
    </location>
</feature>
<keyword evidence="3" id="KW-0508">mRNA splicing</keyword>
<dbReference type="GO" id="GO:0006397">
    <property type="term" value="P:mRNA processing"/>
    <property type="evidence" value="ECO:0007669"/>
    <property type="project" value="UniProtKB-KW"/>
</dbReference>
<evidence type="ECO:0000256" key="5">
    <source>
        <dbReference type="SAM" id="MobiDB-lite"/>
    </source>
</evidence>
<evidence type="ECO:0000259" key="6">
    <source>
        <dbReference type="PROSITE" id="PS50102"/>
    </source>
</evidence>
<accession>A0A200PVW9</accession>
<dbReference type="SMART" id="SM00360">
    <property type="entry name" value="RRM"/>
    <property type="match status" value="2"/>
</dbReference>
<feature type="region of interest" description="Disordered" evidence="5">
    <location>
        <begin position="43"/>
        <end position="355"/>
    </location>
</feature>
<dbReference type="InterPro" id="IPR000504">
    <property type="entry name" value="RRM_dom"/>
</dbReference>
<evidence type="ECO:0000313" key="8">
    <source>
        <dbReference type="Proteomes" id="UP000195402"/>
    </source>
</evidence>
<feature type="domain" description="RRM" evidence="6">
    <location>
        <begin position="427"/>
        <end position="510"/>
    </location>
</feature>
<evidence type="ECO:0000256" key="4">
    <source>
        <dbReference type="PROSITE-ProRule" id="PRU00176"/>
    </source>
</evidence>
<keyword evidence="1" id="KW-0507">mRNA processing</keyword>
<evidence type="ECO:0000256" key="1">
    <source>
        <dbReference type="ARBA" id="ARBA00022664"/>
    </source>
</evidence>
<reference evidence="7 8" key="1">
    <citation type="journal article" date="2017" name="Mol. Plant">
        <title>The Genome of Medicinal Plant Macleaya cordata Provides New Insights into Benzylisoquinoline Alkaloids Metabolism.</title>
        <authorList>
            <person name="Liu X."/>
            <person name="Liu Y."/>
            <person name="Huang P."/>
            <person name="Ma Y."/>
            <person name="Qing Z."/>
            <person name="Tang Q."/>
            <person name="Cao H."/>
            <person name="Cheng P."/>
            <person name="Zheng Y."/>
            <person name="Yuan Z."/>
            <person name="Zhou Y."/>
            <person name="Liu J."/>
            <person name="Tang Z."/>
            <person name="Zhuo Y."/>
            <person name="Zhang Y."/>
            <person name="Yu L."/>
            <person name="Huang J."/>
            <person name="Yang P."/>
            <person name="Peng Q."/>
            <person name="Zhang J."/>
            <person name="Jiang W."/>
            <person name="Zhang Z."/>
            <person name="Lin K."/>
            <person name="Ro D.K."/>
            <person name="Chen X."/>
            <person name="Xiong X."/>
            <person name="Shang Y."/>
            <person name="Huang S."/>
            <person name="Zeng J."/>
        </authorList>
    </citation>
    <scope>NUCLEOTIDE SEQUENCE [LARGE SCALE GENOMIC DNA]</scope>
    <source>
        <strain evidence="8">cv. BLH2017</strain>
        <tissue evidence="7">Root</tissue>
    </source>
</reference>
<dbReference type="InParanoid" id="A0A200PVW9"/>
<feature type="compositionally biased region" description="Basic and acidic residues" evidence="5">
    <location>
        <begin position="737"/>
        <end position="749"/>
    </location>
</feature>
<feature type="compositionally biased region" description="Basic and acidic residues" evidence="5">
    <location>
        <begin position="49"/>
        <end position="143"/>
    </location>
</feature>
<evidence type="ECO:0000256" key="2">
    <source>
        <dbReference type="ARBA" id="ARBA00022884"/>
    </source>
</evidence>
<evidence type="ECO:0000256" key="3">
    <source>
        <dbReference type="ARBA" id="ARBA00023187"/>
    </source>
</evidence>
<dbReference type="FunCoup" id="A0A200PVW9">
    <property type="interactions" value="1004"/>
</dbReference>
<sequence length="914" mass="101885">MSRISRTREKYDNGNELLGDNANEGTAARTRPFTFEEIMLRRKNNKLSVEAKEGAGDPDEHLGKDNAKKVSNHSERDGVYEDAMNHASEDTVKRSSTKKQESTSLKEGHLVRGKGKESSDAEANLMEKLDKDVKNRDKEDKNERRSHRRSRNEERSRGDFENESEKKHSGNSVRKEKYVDTERRKSESESKRKQRTRDEEKNRFEDGKAVKKHDSGKWYDLEPAGRKSRKKESSQSHYEEARSKTRRSRSREKRDRDRRSISLSPRAHKRSFYQGREHGESSHHSFKDRKHSDVDRNRTSSNGGYGNSHYQRRGGRGSRLGGYSPRKRRTEAAVKTPSPTARSPERKSAGWDLPPTGTDIHSAGSMLPNFQTSRQTVSSNVNELPATVPAASNAAKSLSGASPNTLSESKNVSMDSIQLTQATRSMRRLYLENVPTSASDKSIMDCFNNFFLSSDAYHIQGTPPCISCIINKEKGQALVEFLTPEDAVTALSFDGRSFSGSILKVRRSEDSVESATGVPEKPVAVVDAISDDIKDSPYKIFIGGISKVLSSDMVMEIASAFGALRGYHFKVNEDANGACAFLEYVDKSITLKACAGLNGMKLGGKVLTVVQATPDASIEDKTEDPPHYGIPEHAKALLSKPTKVLKLKNVLNQEELLTLSEPEVEEVLEDIRLECARYGTVKSVNVVRNGRGSTTATSEVTNQADVRSSSQHTEGENNIVKPEVREEEIDPNSGENSRPEAPNDVRETPVDGGDAENNRPSHDEHEEDNLNTDIPTSHLDTDTNPQGSPPQLDTTKDQSAQNDNNSADFLLRDNSSIKNSSMVEEELKNEEGNRELQEASMELNDTSRRNSDTTENGENKQQLDVFEEGCVLVEYARKEASCAAAHCLHGRLYGNRIVAVGYVDHDLYISRFPK</sequence>
<feature type="compositionally biased region" description="Basic and acidic residues" evidence="5">
    <location>
        <begin position="151"/>
        <end position="243"/>
    </location>
</feature>
<dbReference type="SUPFAM" id="SSF54928">
    <property type="entry name" value="RNA-binding domain, RBD"/>
    <property type="match status" value="2"/>
</dbReference>
<dbReference type="AlphaFoldDB" id="A0A200PVW9"/>
<dbReference type="EMBL" id="MVGT01003956">
    <property type="protein sequence ID" value="OVA02344.1"/>
    <property type="molecule type" value="Genomic_DNA"/>
</dbReference>
<feature type="region of interest" description="Disordered" evidence="5">
    <location>
        <begin position="693"/>
        <end position="860"/>
    </location>
</feature>
<organism evidence="7 8">
    <name type="scientific">Macleaya cordata</name>
    <name type="common">Five-seeded plume-poppy</name>
    <name type="synonym">Bocconia cordata</name>
    <dbReference type="NCBI Taxonomy" id="56857"/>
    <lineage>
        <taxon>Eukaryota</taxon>
        <taxon>Viridiplantae</taxon>
        <taxon>Streptophyta</taxon>
        <taxon>Embryophyta</taxon>
        <taxon>Tracheophyta</taxon>
        <taxon>Spermatophyta</taxon>
        <taxon>Magnoliopsida</taxon>
        <taxon>Ranunculales</taxon>
        <taxon>Papaveraceae</taxon>
        <taxon>Papaveroideae</taxon>
        <taxon>Macleaya</taxon>
    </lineage>
</organism>
<name>A0A200PVW9_MACCD</name>
<comment type="caution">
    <text evidence="7">The sequence shown here is derived from an EMBL/GenBank/DDBJ whole genome shotgun (WGS) entry which is preliminary data.</text>
</comment>
<protein>
    <submittedName>
        <fullName evidence="7">RNA recognition motif domain</fullName>
    </submittedName>
</protein>
<dbReference type="OrthoDB" id="10266058at2759"/>
<dbReference type="STRING" id="56857.A0A200PVW9"/>
<feature type="domain" description="RRM" evidence="6">
    <location>
        <begin position="538"/>
        <end position="614"/>
    </location>
</feature>
<feature type="compositionally biased region" description="Basic and acidic residues" evidence="5">
    <location>
        <begin position="275"/>
        <end position="298"/>
    </location>
</feature>
<dbReference type="Pfam" id="PF00076">
    <property type="entry name" value="RRM_1"/>
    <property type="match status" value="1"/>
</dbReference>
<dbReference type="PROSITE" id="PS50102">
    <property type="entry name" value="RRM"/>
    <property type="match status" value="2"/>
</dbReference>
<dbReference type="InterPro" id="IPR012677">
    <property type="entry name" value="Nucleotide-bd_a/b_plait_sf"/>
</dbReference>
<dbReference type="Gene3D" id="3.30.70.330">
    <property type="match status" value="4"/>
</dbReference>
<gene>
    <name evidence="7" type="ORF">BVC80_9099g144</name>
</gene>
<dbReference type="FunFam" id="3.30.70.330:FF:000879">
    <property type="entry name" value="Splicing factor U2af large subunit A"/>
    <property type="match status" value="1"/>
</dbReference>
<dbReference type="Proteomes" id="UP000195402">
    <property type="component" value="Unassembled WGS sequence"/>
</dbReference>
<keyword evidence="2 4" id="KW-0694">RNA-binding</keyword>
<dbReference type="GO" id="GO:0003723">
    <property type="term" value="F:RNA binding"/>
    <property type="evidence" value="ECO:0007669"/>
    <property type="project" value="UniProtKB-UniRule"/>
</dbReference>
<feature type="region of interest" description="Disordered" evidence="5">
    <location>
        <begin position="1"/>
        <end position="31"/>
    </location>
</feature>
<feature type="compositionally biased region" description="Polar residues" evidence="5">
    <location>
        <begin position="782"/>
        <end position="822"/>
    </location>
</feature>
<dbReference type="OMA" id="EYVEMAH"/>
<dbReference type="PANTHER" id="PTHR23139">
    <property type="entry name" value="RNA-BINDING PROTEIN"/>
    <property type="match status" value="1"/>
</dbReference>
<dbReference type="GO" id="GO:0008380">
    <property type="term" value="P:RNA splicing"/>
    <property type="evidence" value="ECO:0007669"/>
    <property type="project" value="UniProtKB-KW"/>
</dbReference>
<feature type="compositionally biased region" description="Polar residues" evidence="5">
    <location>
        <begin position="693"/>
        <end position="712"/>
    </location>
</feature>
<evidence type="ECO:0000313" key="7">
    <source>
        <dbReference type="EMBL" id="OVA02344.1"/>
    </source>
</evidence>